<dbReference type="PANTHER" id="PTHR48079">
    <property type="entry name" value="PROTEIN YEEZ"/>
    <property type="match status" value="1"/>
</dbReference>
<dbReference type="GO" id="GO:0005737">
    <property type="term" value="C:cytoplasm"/>
    <property type="evidence" value="ECO:0007669"/>
    <property type="project" value="TreeGrafter"/>
</dbReference>
<gene>
    <name evidence="2" type="ORF">CAE01nite_06690</name>
</gene>
<dbReference type="PANTHER" id="PTHR48079:SF6">
    <property type="entry name" value="NAD(P)-BINDING DOMAIN-CONTAINING PROTEIN-RELATED"/>
    <property type="match status" value="1"/>
</dbReference>
<keyword evidence="3" id="KW-1185">Reference proteome</keyword>
<comment type="caution">
    <text evidence="2">The sequence shown here is derived from an EMBL/GenBank/DDBJ whole genome shotgun (WGS) entry which is preliminary data.</text>
</comment>
<dbReference type="EMBL" id="BJYY01000002">
    <property type="protein sequence ID" value="GEO32944.1"/>
    <property type="molecule type" value="Genomic_DNA"/>
</dbReference>
<dbReference type="SUPFAM" id="SSF51735">
    <property type="entry name" value="NAD(P)-binding Rossmann-fold domains"/>
    <property type="match status" value="1"/>
</dbReference>
<evidence type="ECO:0000313" key="3">
    <source>
        <dbReference type="Proteomes" id="UP000321181"/>
    </source>
</evidence>
<reference evidence="2 3" key="1">
    <citation type="submission" date="2019-07" db="EMBL/GenBank/DDBJ databases">
        <title>Whole genome shotgun sequence of Cellulomonas aerilata NBRC 106308.</title>
        <authorList>
            <person name="Hosoyama A."/>
            <person name="Uohara A."/>
            <person name="Ohji S."/>
            <person name="Ichikawa N."/>
        </authorList>
    </citation>
    <scope>NUCLEOTIDE SEQUENCE [LARGE SCALE GENOMIC DNA]</scope>
    <source>
        <strain evidence="2 3">NBRC 106308</strain>
    </source>
</reference>
<dbReference type="RefSeq" id="WP_146899996.1">
    <property type="nucleotide sequence ID" value="NZ_BAAARM010000001.1"/>
</dbReference>
<evidence type="ECO:0000313" key="2">
    <source>
        <dbReference type="EMBL" id="GEO32944.1"/>
    </source>
</evidence>
<dbReference type="OrthoDB" id="7941246at2"/>
<dbReference type="Proteomes" id="UP000321181">
    <property type="component" value="Unassembled WGS sequence"/>
</dbReference>
<dbReference type="GO" id="GO:0004029">
    <property type="term" value="F:aldehyde dehydrogenase (NAD+) activity"/>
    <property type="evidence" value="ECO:0007669"/>
    <property type="project" value="TreeGrafter"/>
</dbReference>
<organism evidence="2 3">
    <name type="scientific">Cellulomonas aerilata</name>
    <dbReference type="NCBI Taxonomy" id="515326"/>
    <lineage>
        <taxon>Bacteria</taxon>
        <taxon>Bacillati</taxon>
        <taxon>Actinomycetota</taxon>
        <taxon>Actinomycetes</taxon>
        <taxon>Micrococcales</taxon>
        <taxon>Cellulomonadaceae</taxon>
        <taxon>Cellulomonas</taxon>
    </lineage>
</organism>
<sequence>MQILVVGGTGWLGGTVVRAALERGHEVAALSRGRSGRPADGVVALTADRDHAEDLGRALAGRRFDAVVDTSGYTVAGARSTAEHLADVGAYAYVSSLNAYRDFPPGPVTGTDGPTWDEESDEYGPMKAASERVLGAALDGRLLVARAGLIIGPGDPTGRLGWWLRRMQRGGRVVVPAESRDVPVAFVDVRDLAGWLVGSVEAGRSGAVNATGDAGMTTYGGLLDLCRDVVGDDAAEPVRFVERDDAALLAAGVQEWTDLPFWLPVAQARTLWRVDTTTARAAGLPSRPVERSVRDLWAWLRERPAGADVAGAGRARPPVGLPDDVERALLGPAGR</sequence>
<dbReference type="InterPro" id="IPR001509">
    <property type="entry name" value="Epimerase_deHydtase"/>
</dbReference>
<dbReference type="InterPro" id="IPR036291">
    <property type="entry name" value="NAD(P)-bd_dom_sf"/>
</dbReference>
<protein>
    <submittedName>
        <fullName evidence="2">Reductase</fullName>
    </submittedName>
</protein>
<evidence type="ECO:0000259" key="1">
    <source>
        <dbReference type="Pfam" id="PF01370"/>
    </source>
</evidence>
<dbReference type="Gene3D" id="3.40.50.720">
    <property type="entry name" value="NAD(P)-binding Rossmann-like Domain"/>
    <property type="match status" value="1"/>
</dbReference>
<feature type="domain" description="NAD-dependent epimerase/dehydratase" evidence="1">
    <location>
        <begin position="3"/>
        <end position="203"/>
    </location>
</feature>
<name>A0A512D8X8_9CELL</name>
<accession>A0A512D8X8</accession>
<dbReference type="Pfam" id="PF01370">
    <property type="entry name" value="Epimerase"/>
    <property type="match status" value="1"/>
</dbReference>
<proteinExistence type="predicted"/>
<dbReference type="AlphaFoldDB" id="A0A512D8X8"/>
<dbReference type="InterPro" id="IPR051783">
    <property type="entry name" value="NAD(P)-dependent_oxidoreduct"/>
</dbReference>